<keyword evidence="2" id="KW-1185">Reference proteome</keyword>
<dbReference type="AlphaFoldDB" id="L8WFA6"/>
<dbReference type="EMBL" id="AFRT01003029">
    <property type="protein sequence ID" value="ELU36851.1"/>
    <property type="molecule type" value="Genomic_DNA"/>
</dbReference>
<sequence>MSVKITRCRCWMSFFNRKLSSFIYTPNQPHNEQHSARLLTVPRALYTLQAYLHFLPQYDQGIGRRRARFQFNYLVPNKEGVSPNETRG</sequence>
<comment type="caution">
    <text evidence="1">The sequence shown here is derived from an EMBL/GenBank/DDBJ whole genome shotgun (WGS) entry which is preliminary data.</text>
</comment>
<evidence type="ECO:0000313" key="1">
    <source>
        <dbReference type="EMBL" id="ELU36851.1"/>
    </source>
</evidence>
<protein>
    <submittedName>
        <fullName evidence="1">Uncharacterized protein</fullName>
    </submittedName>
</protein>
<gene>
    <name evidence="1" type="ORF">AG1IA_09119</name>
</gene>
<dbReference type="HOGENOM" id="CLU_2470630_0_0_1"/>
<name>L8WFA6_THACA</name>
<organism evidence="1 2">
    <name type="scientific">Thanatephorus cucumeris (strain AG1-IA)</name>
    <name type="common">Rice sheath blight fungus</name>
    <name type="synonym">Rhizoctonia solani</name>
    <dbReference type="NCBI Taxonomy" id="983506"/>
    <lineage>
        <taxon>Eukaryota</taxon>
        <taxon>Fungi</taxon>
        <taxon>Dikarya</taxon>
        <taxon>Basidiomycota</taxon>
        <taxon>Agaricomycotina</taxon>
        <taxon>Agaricomycetes</taxon>
        <taxon>Cantharellales</taxon>
        <taxon>Ceratobasidiaceae</taxon>
        <taxon>Rhizoctonia</taxon>
        <taxon>Rhizoctonia solani AG-1</taxon>
    </lineage>
</organism>
<proteinExistence type="predicted"/>
<dbReference type="Proteomes" id="UP000011668">
    <property type="component" value="Unassembled WGS sequence"/>
</dbReference>
<reference evidence="1 2" key="1">
    <citation type="journal article" date="2013" name="Nat. Commun.">
        <title>The evolution and pathogenic mechanisms of the rice sheath blight pathogen.</title>
        <authorList>
            <person name="Zheng A."/>
            <person name="Lin R."/>
            <person name="Xu L."/>
            <person name="Qin P."/>
            <person name="Tang C."/>
            <person name="Ai P."/>
            <person name="Zhang D."/>
            <person name="Liu Y."/>
            <person name="Sun Z."/>
            <person name="Feng H."/>
            <person name="Wang Y."/>
            <person name="Chen Y."/>
            <person name="Liang X."/>
            <person name="Fu R."/>
            <person name="Li Q."/>
            <person name="Zhang J."/>
            <person name="Yu X."/>
            <person name="Xie Z."/>
            <person name="Ding L."/>
            <person name="Guan P."/>
            <person name="Tang J."/>
            <person name="Liang Y."/>
            <person name="Wang S."/>
            <person name="Deng Q."/>
            <person name="Li S."/>
            <person name="Zhu J."/>
            <person name="Wang L."/>
            <person name="Liu H."/>
            <person name="Li P."/>
        </authorList>
    </citation>
    <scope>NUCLEOTIDE SEQUENCE [LARGE SCALE GENOMIC DNA]</scope>
    <source>
        <strain evidence="2">AG-1 IA</strain>
    </source>
</reference>
<accession>L8WFA6</accession>
<evidence type="ECO:0000313" key="2">
    <source>
        <dbReference type="Proteomes" id="UP000011668"/>
    </source>
</evidence>